<gene>
    <name evidence="1" type="ORF">BA724_01590</name>
</gene>
<dbReference type="AlphaFoldDB" id="A0A1E7DR16"/>
<evidence type="ECO:0000313" key="1">
    <source>
        <dbReference type="EMBL" id="OES45537.1"/>
    </source>
</evidence>
<dbReference type="RefSeq" id="WP_069937535.1">
    <property type="nucleotide sequence ID" value="NZ_MAMP01000012.1"/>
</dbReference>
<reference evidence="1 2" key="1">
    <citation type="submission" date="2016-06" db="EMBL/GenBank/DDBJ databases">
        <title>Domibacillus iocasae genome sequencing.</title>
        <authorList>
            <person name="Verma A."/>
            <person name="Pal Y."/>
            <person name="Ojha A.K."/>
            <person name="Krishnamurthi S."/>
        </authorList>
    </citation>
    <scope>NUCLEOTIDE SEQUENCE [LARGE SCALE GENOMIC DNA]</scope>
    <source>
        <strain evidence="1 2">DSM 29979</strain>
    </source>
</reference>
<comment type="caution">
    <text evidence="1">The sequence shown here is derived from an EMBL/GenBank/DDBJ whole genome shotgun (WGS) entry which is preliminary data.</text>
</comment>
<accession>A0A1E7DR16</accession>
<organism evidence="1 2">
    <name type="scientific">Domibacillus iocasae</name>
    <dbReference type="NCBI Taxonomy" id="1714016"/>
    <lineage>
        <taxon>Bacteria</taxon>
        <taxon>Bacillati</taxon>
        <taxon>Bacillota</taxon>
        <taxon>Bacilli</taxon>
        <taxon>Bacillales</taxon>
        <taxon>Bacillaceae</taxon>
        <taxon>Domibacillus</taxon>
    </lineage>
</organism>
<name>A0A1E7DR16_9BACI</name>
<evidence type="ECO:0000313" key="2">
    <source>
        <dbReference type="Proteomes" id="UP000095658"/>
    </source>
</evidence>
<dbReference type="OrthoDB" id="2972224at2"/>
<keyword evidence="2" id="KW-1185">Reference proteome</keyword>
<dbReference type="Proteomes" id="UP000095658">
    <property type="component" value="Unassembled WGS sequence"/>
</dbReference>
<dbReference type="EMBL" id="MAMP01000012">
    <property type="protein sequence ID" value="OES45537.1"/>
    <property type="molecule type" value="Genomic_DNA"/>
</dbReference>
<sequence>MKIKVSYSRLDFNGMPEGGQRYEQVEIEPDSDDGVSMLVKEALSKKLNVSKDKLKVISMS</sequence>
<dbReference type="STRING" id="1714016.BA724_01590"/>
<protein>
    <submittedName>
        <fullName evidence="1">Uncharacterized protein</fullName>
    </submittedName>
</protein>
<proteinExistence type="predicted"/>